<evidence type="ECO:0000313" key="2">
    <source>
        <dbReference type="EMBL" id="OGB85416.1"/>
    </source>
</evidence>
<keyword evidence="1" id="KW-0812">Transmembrane</keyword>
<keyword evidence="1" id="KW-0472">Membrane</keyword>
<accession>A0A1F4PP95</accession>
<organism evidence="2 3">
    <name type="scientific">candidate division Kazan bacterium RIFCSPLOWO2_01_FULL_48_13</name>
    <dbReference type="NCBI Taxonomy" id="1798539"/>
    <lineage>
        <taxon>Bacteria</taxon>
        <taxon>Bacteria division Kazan-3B-28</taxon>
    </lineage>
</organism>
<dbReference type="AlphaFoldDB" id="A0A1F4PP95"/>
<evidence type="ECO:0000256" key="1">
    <source>
        <dbReference type="SAM" id="Phobius"/>
    </source>
</evidence>
<evidence type="ECO:0000313" key="3">
    <source>
        <dbReference type="Proteomes" id="UP000179010"/>
    </source>
</evidence>
<keyword evidence="1" id="KW-1133">Transmembrane helix</keyword>
<dbReference type="EMBL" id="METE01000004">
    <property type="protein sequence ID" value="OGB85416.1"/>
    <property type="molecule type" value="Genomic_DNA"/>
</dbReference>
<comment type="caution">
    <text evidence="2">The sequence shown here is derived from an EMBL/GenBank/DDBJ whole genome shotgun (WGS) entry which is preliminary data.</text>
</comment>
<protein>
    <submittedName>
        <fullName evidence="2">Uncharacterized protein</fullName>
    </submittedName>
</protein>
<dbReference type="Proteomes" id="UP000179010">
    <property type="component" value="Unassembled WGS sequence"/>
</dbReference>
<sequence>MTKRVELLFEFESDICKKSPAAKQPKTNATIPADMVIVSIILALVCSLILIYQESIPGRSFNGKITPPAEIVQEGLISKVWLSSEDDRYYVNVIFSAGEQRHRKCTLSTVGLYVSSSAEAIIGRIPTNPREESWEYTAMDVGLEKADYWRLRKAGWPMFGQRSLVIILTDD</sequence>
<reference evidence="2 3" key="1">
    <citation type="journal article" date="2016" name="Nat. Commun.">
        <title>Thousands of microbial genomes shed light on interconnected biogeochemical processes in an aquifer system.</title>
        <authorList>
            <person name="Anantharaman K."/>
            <person name="Brown C.T."/>
            <person name="Hug L.A."/>
            <person name="Sharon I."/>
            <person name="Castelle C.J."/>
            <person name="Probst A.J."/>
            <person name="Thomas B.C."/>
            <person name="Singh A."/>
            <person name="Wilkins M.J."/>
            <person name="Karaoz U."/>
            <person name="Brodie E.L."/>
            <person name="Williams K.H."/>
            <person name="Hubbard S.S."/>
            <person name="Banfield J.F."/>
        </authorList>
    </citation>
    <scope>NUCLEOTIDE SEQUENCE [LARGE SCALE GENOMIC DNA]</scope>
</reference>
<feature type="transmembrane region" description="Helical" evidence="1">
    <location>
        <begin position="35"/>
        <end position="52"/>
    </location>
</feature>
<proteinExistence type="predicted"/>
<gene>
    <name evidence="2" type="ORF">A2994_02220</name>
</gene>
<name>A0A1F4PP95_UNCK3</name>